<dbReference type="RefSeq" id="WP_341416258.1">
    <property type="nucleotide sequence ID" value="NZ_JBBPCC010000008.1"/>
</dbReference>
<comment type="catalytic activity">
    <reaction evidence="3">
        <text>3',5'-cyclic UMP + H2O = UMP + H(+)</text>
        <dbReference type="Rhea" id="RHEA:70575"/>
        <dbReference type="ChEBI" id="CHEBI:15377"/>
        <dbReference type="ChEBI" id="CHEBI:15378"/>
        <dbReference type="ChEBI" id="CHEBI:57865"/>
        <dbReference type="ChEBI" id="CHEBI:184387"/>
    </reaction>
    <physiologicalReaction direction="left-to-right" evidence="3">
        <dbReference type="Rhea" id="RHEA:70576"/>
    </physiologicalReaction>
</comment>
<evidence type="ECO:0000313" key="6">
    <source>
        <dbReference type="Proteomes" id="UP001469365"/>
    </source>
</evidence>
<organism evidence="5 6">
    <name type="scientific">Paenibacillus filicis</name>
    <dbReference type="NCBI Taxonomy" id="669464"/>
    <lineage>
        <taxon>Bacteria</taxon>
        <taxon>Bacillati</taxon>
        <taxon>Bacillota</taxon>
        <taxon>Bacilli</taxon>
        <taxon>Bacillales</taxon>
        <taxon>Paenibacillaceae</taxon>
        <taxon>Paenibacillus</taxon>
    </lineage>
</organism>
<name>A0ABU9DLQ9_9BACL</name>
<comment type="catalytic activity">
    <reaction evidence="1">
        <text>3',5'-cyclic CMP + H2O = CMP + H(+)</text>
        <dbReference type="Rhea" id="RHEA:72675"/>
        <dbReference type="ChEBI" id="CHEBI:15377"/>
        <dbReference type="ChEBI" id="CHEBI:15378"/>
        <dbReference type="ChEBI" id="CHEBI:58003"/>
        <dbReference type="ChEBI" id="CHEBI:60377"/>
    </reaction>
    <physiologicalReaction direction="left-to-right" evidence="1">
        <dbReference type="Rhea" id="RHEA:72676"/>
    </physiologicalReaction>
</comment>
<dbReference type="InterPro" id="IPR001279">
    <property type="entry name" value="Metallo-B-lactamas"/>
</dbReference>
<dbReference type="PANTHER" id="PTHR11203">
    <property type="entry name" value="CLEAVAGE AND POLYADENYLATION SPECIFICITY FACTOR FAMILY MEMBER"/>
    <property type="match status" value="1"/>
</dbReference>
<gene>
    <name evidence="5" type="ORF">WMW72_14770</name>
</gene>
<protein>
    <submittedName>
        <fullName evidence="5">MBL fold metallo-hydrolase</fullName>
    </submittedName>
</protein>
<evidence type="ECO:0000259" key="4">
    <source>
        <dbReference type="SMART" id="SM00849"/>
    </source>
</evidence>
<feature type="domain" description="Metallo-beta-lactamase" evidence="4">
    <location>
        <begin position="13"/>
        <end position="228"/>
    </location>
</feature>
<sequence length="436" mass="47354">MQLDIWGGAGEHGRSSYYLLHNDCRVLLDCGVKKTGSGEYPLIDPAQAARLDAVFLSHAHEDHSVALPLLIKHGYRGPVWTTRATAQQIGAYFSSWSGYVKGQGAELPYEEEHIAALQFAYLEDAGPPGTWIDAAPSVRVCWGRSGHLLGSVWLLLELDGERVFFSGDYTSESLLLAADGPERLPEEHGVQPPIQLSLIDAAYGLDEEAQAVKLDRLAERISLTLTGGGSVLLPVPTFGRGQDLLVWASEQFPDTALNAEREVVDALAQMLDAPEWLWDGARERILRCLVHPHLTVIDNEDQRSQAFAPDRAGLYLTSDGMLQSPRAQAYYRRLTASGHGCVILTGHLAEGSFGQRLLMQPPGDADAPTGSIEAVKLRYKVHQGAGDVRRMLRAFGGGVTVPVHTGTKAIDALCAMLETEGFTGLRSLQPGDQLCL</sequence>
<dbReference type="InterPro" id="IPR050698">
    <property type="entry name" value="MBL"/>
</dbReference>
<dbReference type="SUPFAM" id="SSF56281">
    <property type="entry name" value="Metallo-hydrolase/oxidoreductase"/>
    <property type="match status" value="1"/>
</dbReference>
<comment type="caution">
    <text evidence="5">The sequence shown here is derived from an EMBL/GenBank/DDBJ whole genome shotgun (WGS) entry which is preliminary data.</text>
</comment>
<dbReference type="Gene3D" id="3.60.15.10">
    <property type="entry name" value="Ribonuclease Z/Hydroxyacylglutathione hydrolase-like"/>
    <property type="match status" value="1"/>
</dbReference>
<keyword evidence="6" id="KW-1185">Reference proteome</keyword>
<evidence type="ECO:0000256" key="2">
    <source>
        <dbReference type="ARBA" id="ARBA00034301"/>
    </source>
</evidence>
<dbReference type="InterPro" id="IPR036866">
    <property type="entry name" value="RibonucZ/Hydroxyglut_hydro"/>
</dbReference>
<dbReference type="Pfam" id="PF00753">
    <property type="entry name" value="Lactamase_B"/>
    <property type="match status" value="1"/>
</dbReference>
<comment type="function">
    <text evidence="2">Counteracts the endogenous Pycsar antiviral defense system. Phosphodiesterase that enables metal-dependent hydrolysis of host cyclic nucleotide Pycsar defense signals such as cCMP and cUMP.</text>
</comment>
<proteinExistence type="predicted"/>
<accession>A0ABU9DLQ9</accession>
<dbReference type="EMBL" id="JBBPCC010000008">
    <property type="protein sequence ID" value="MEK8129166.1"/>
    <property type="molecule type" value="Genomic_DNA"/>
</dbReference>
<dbReference type="PANTHER" id="PTHR11203:SF37">
    <property type="entry name" value="INTEGRATOR COMPLEX SUBUNIT 11"/>
    <property type="match status" value="1"/>
</dbReference>
<reference evidence="5 6" key="1">
    <citation type="submission" date="2024-04" db="EMBL/GenBank/DDBJ databases">
        <title>draft genome sequnece of Paenibacillus filicis.</title>
        <authorList>
            <person name="Kim D.-U."/>
        </authorList>
    </citation>
    <scope>NUCLEOTIDE SEQUENCE [LARGE SCALE GENOMIC DNA]</scope>
    <source>
        <strain evidence="5 6">KACC14197</strain>
    </source>
</reference>
<dbReference type="Proteomes" id="UP001469365">
    <property type="component" value="Unassembled WGS sequence"/>
</dbReference>
<evidence type="ECO:0000256" key="3">
    <source>
        <dbReference type="ARBA" id="ARBA00048505"/>
    </source>
</evidence>
<dbReference type="Gene3D" id="3.40.50.10890">
    <property type="match status" value="1"/>
</dbReference>
<dbReference type="CDD" id="cd16295">
    <property type="entry name" value="TTHA0252-CPSF-like_MBL-fold"/>
    <property type="match status" value="1"/>
</dbReference>
<evidence type="ECO:0000256" key="1">
    <source>
        <dbReference type="ARBA" id="ARBA00034221"/>
    </source>
</evidence>
<dbReference type="SMART" id="SM00849">
    <property type="entry name" value="Lactamase_B"/>
    <property type="match status" value="1"/>
</dbReference>
<evidence type="ECO:0000313" key="5">
    <source>
        <dbReference type="EMBL" id="MEK8129166.1"/>
    </source>
</evidence>